<reference evidence="2" key="1">
    <citation type="submission" date="2018-05" db="EMBL/GenBank/DDBJ databases">
        <authorList>
            <person name="Lanie J.A."/>
            <person name="Ng W.-L."/>
            <person name="Kazmierczak K.M."/>
            <person name="Andrzejewski T.M."/>
            <person name="Davidsen T.M."/>
            <person name="Wayne K.J."/>
            <person name="Tettelin H."/>
            <person name="Glass J.I."/>
            <person name="Rusch D."/>
            <person name="Podicherti R."/>
            <person name="Tsui H.-C.T."/>
            <person name="Winkler M.E."/>
        </authorList>
    </citation>
    <scope>NUCLEOTIDE SEQUENCE</scope>
</reference>
<keyword evidence="1" id="KW-0472">Membrane</keyword>
<dbReference type="EMBL" id="UINC01005593">
    <property type="protein sequence ID" value="SVA22300.1"/>
    <property type="molecule type" value="Genomic_DNA"/>
</dbReference>
<dbReference type="AlphaFoldDB" id="A0A381U237"/>
<protein>
    <submittedName>
        <fullName evidence="2">Uncharacterized protein</fullName>
    </submittedName>
</protein>
<accession>A0A381U237</accession>
<evidence type="ECO:0000256" key="1">
    <source>
        <dbReference type="SAM" id="Phobius"/>
    </source>
</evidence>
<sequence>MTLPAKPKSNLSQKKILICSGLGGLAVIVAVIVLLAFPSPTTYNESGYSIMVDPTKEQQSLFIIARVLVQNTGTQPLTNLTIDYGDSDRDFIGTLNPGKTIILSPPGDNPLQYVTVTADGGIYEFKAYREPVAMPGMMGS</sequence>
<keyword evidence="1" id="KW-1133">Transmembrane helix</keyword>
<feature type="transmembrane region" description="Helical" evidence="1">
    <location>
        <begin position="16"/>
        <end position="37"/>
    </location>
</feature>
<gene>
    <name evidence="2" type="ORF">METZ01_LOCUS75154</name>
</gene>
<proteinExistence type="predicted"/>
<name>A0A381U237_9ZZZZ</name>
<keyword evidence="1" id="KW-0812">Transmembrane</keyword>
<organism evidence="2">
    <name type="scientific">marine metagenome</name>
    <dbReference type="NCBI Taxonomy" id="408172"/>
    <lineage>
        <taxon>unclassified sequences</taxon>
        <taxon>metagenomes</taxon>
        <taxon>ecological metagenomes</taxon>
    </lineage>
</organism>
<evidence type="ECO:0000313" key="2">
    <source>
        <dbReference type="EMBL" id="SVA22300.1"/>
    </source>
</evidence>